<comment type="caution">
    <text evidence="1">The sequence shown here is derived from an EMBL/GenBank/DDBJ whole genome shotgun (WGS) entry which is preliminary data.</text>
</comment>
<protein>
    <submittedName>
        <fullName evidence="1">Uncharacterized protein</fullName>
    </submittedName>
</protein>
<dbReference type="AlphaFoldDB" id="A0A553Q820"/>
<proteinExistence type="predicted"/>
<gene>
    <name evidence="1" type="ORF">DNTS_030168</name>
</gene>
<dbReference type="Proteomes" id="UP000316079">
    <property type="component" value="Unassembled WGS sequence"/>
</dbReference>
<evidence type="ECO:0000313" key="2">
    <source>
        <dbReference type="Proteomes" id="UP000316079"/>
    </source>
</evidence>
<dbReference type="EMBL" id="SRMA01026244">
    <property type="protein sequence ID" value="TRY86073.1"/>
    <property type="molecule type" value="Genomic_DNA"/>
</dbReference>
<name>A0A553Q820_9TELE</name>
<organism evidence="1 2">
    <name type="scientific">Danionella cerebrum</name>
    <dbReference type="NCBI Taxonomy" id="2873325"/>
    <lineage>
        <taxon>Eukaryota</taxon>
        <taxon>Metazoa</taxon>
        <taxon>Chordata</taxon>
        <taxon>Craniata</taxon>
        <taxon>Vertebrata</taxon>
        <taxon>Euteleostomi</taxon>
        <taxon>Actinopterygii</taxon>
        <taxon>Neopterygii</taxon>
        <taxon>Teleostei</taxon>
        <taxon>Ostariophysi</taxon>
        <taxon>Cypriniformes</taxon>
        <taxon>Danionidae</taxon>
        <taxon>Danioninae</taxon>
        <taxon>Danionella</taxon>
    </lineage>
</organism>
<reference evidence="1 2" key="1">
    <citation type="journal article" date="2019" name="Sci. Data">
        <title>Hybrid genome assembly and annotation of Danionella translucida.</title>
        <authorList>
            <person name="Kadobianskyi M."/>
            <person name="Schulze L."/>
            <person name="Schuelke M."/>
            <person name="Judkewitz B."/>
        </authorList>
    </citation>
    <scope>NUCLEOTIDE SEQUENCE [LARGE SCALE GENOMIC DNA]</scope>
    <source>
        <strain evidence="1 2">Bolton</strain>
    </source>
</reference>
<sequence>MMPCFIICTGSALLGSSASQTHRLKAAFSRGGSVWLSVRFMNNALSSCERLAADAFPSARTALAFTHTVLTLFMTRSGSDITPSLKNNRESLESSGYLTFLLCPFLSRPIILSLSLSVTHKHTEETMGRKPPQ</sequence>
<evidence type="ECO:0000313" key="1">
    <source>
        <dbReference type="EMBL" id="TRY86073.1"/>
    </source>
</evidence>
<keyword evidence="2" id="KW-1185">Reference proteome</keyword>
<dbReference type="OrthoDB" id="2386686at2759"/>
<accession>A0A553Q820</accession>